<feature type="transmembrane region" description="Helical" evidence="1">
    <location>
        <begin position="12"/>
        <end position="29"/>
    </location>
</feature>
<gene>
    <name evidence="2" type="ORF">UR23_C0002G0013</name>
</gene>
<feature type="transmembrane region" description="Helical" evidence="1">
    <location>
        <begin position="356"/>
        <end position="374"/>
    </location>
</feature>
<sequence length="549" mass="63124">MKTAKIMTVINLTFLVSILSILRIIIGAANNPPGFTYLAVGHYYLDYFEYLQQTAQGVMGHWTVLNQFATDDPTKTILGWGQYLIIGKIAKIFHLSAITGYWFGVFFLVFFFSLSIYFIIKRLLPNLNFFYQLSAWFFCLFAAPFFKIEVNNGISKIVPYDFWYAPMSFFHRFGGIPHHLSTGILTVIILLMSANIFDRLKTEVLSKIIWKIIAVIGLLLTLLTFGPLQVINIISSIFLVGIIFCIKNKPSKNLAYFLILIVLFILPMAWLIKISHDNGSLFQRINIWEVSQENHPGLLSIILTTGPILIFALLGLRRFFKDISNIRWILLFYVISSYLFFSTSLARFFGTFNSRFLSGSVYVLFGTLAILGVIEIADWFGKRKKILTISLILLLLAYFFWITTMIYQSFGSVDQASYLPNSIYNGMQFLGNQSDKRAVLTTPDKYFGVVVPVFADKNVYIARPMFTPDFQNRLNIADRFFRGDMDPSEAKKFVNDNKIGFVFITFMENYQPKNLDKYLFLNKIYDKEGVIIFKVVLNSYSSKKVKVPF</sequence>
<dbReference type="Proteomes" id="UP000034349">
    <property type="component" value="Unassembled WGS sequence"/>
</dbReference>
<dbReference type="AlphaFoldDB" id="A0A0F9Z1P3"/>
<feature type="transmembrane region" description="Helical" evidence="1">
    <location>
        <begin position="101"/>
        <end position="120"/>
    </location>
</feature>
<accession>A0A0F9Z1P3</accession>
<reference evidence="2 3" key="1">
    <citation type="journal article" date="2015" name="Nature">
        <title>rRNA introns, odd ribosomes, and small enigmatic genomes across a large radiation of phyla.</title>
        <authorList>
            <person name="Brown C.T."/>
            <person name="Hug L.A."/>
            <person name="Thomas B.C."/>
            <person name="Sharon I."/>
            <person name="Castelle C.J."/>
            <person name="Singh A."/>
            <person name="Wilkins M.J."/>
            <person name="Williams K.H."/>
            <person name="Banfield J.F."/>
        </authorList>
    </citation>
    <scope>NUCLEOTIDE SEQUENCE [LARGE SCALE GENOMIC DNA]</scope>
</reference>
<feature type="transmembrane region" description="Helical" evidence="1">
    <location>
        <begin position="229"/>
        <end position="246"/>
    </location>
</feature>
<evidence type="ECO:0000256" key="1">
    <source>
        <dbReference type="SAM" id="Phobius"/>
    </source>
</evidence>
<proteinExistence type="predicted"/>
<keyword evidence="1" id="KW-0812">Transmembrane</keyword>
<feature type="transmembrane region" description="Helical" evidence="1">
    <location>
        <begin position="253"/>
        <end position="272"/>
    </location>
</feature>
<feature type="transmembrane region" description="Helical" evidence="1">
    <location>
        <begin position="204"/>
        <end position="223"/>
    </location>
</feature>
<keyword evidence="1" id="KW-1133">Transmembrane helix</keyword>
<comment type="caution">
    <text evidence="2">The sequence shown here is derived from an EMBL/GenBank/DDBJ whole genome shotgun (WGS) entry which is preliminary data.</text>
</comment>
<name>A0A0F9Z1P3_9BACT</name>
<evidence type="ECO:0008006" key="4">
    <source>
        <dbReference type="Google" id="ProtNLM"/>
    </source>
</evidence>
<feature type="transmembrane region" description="Helical" evidence="1">
    <location>
        <begin position="127"/>
        <end position="146"/>
    </location>
</feature>
<organism evidence="2 3">
    <name type="scientific">Candidatus Roizmanbacteria bacterium GW2011_GWA2_32_13</name>
    <dbReference type="NCBI Taxonomy" id="1618475"/>
    <lineage>
        <taxon>Bacteria</taxon>
        <taxon>Candidatus Roizmaniibacteriota</taxon>
    </lineage>
</organism>
<evidence type="ECO:0000313" key="2">
    <source>
        <dbReference type="EMBL" id="KKP37583.1"/>
    </source>
</evidence>
<feature type="transmembrane region" description="Helical" evidence="1">
    <location>
        <begin position="176"/>
        <end position="197"/>
    </location>
</feature>
<feature type="transmembrane region" description="Helical" evidence="1">
    <location>
        <begin position="328"/>
        <end position="350"/>
    </location>
</feature>
<feature type="transmembrane region" description="Helical" evidence="1">
    <location>
        <begin position="298"/>
        <end position="316"/>
    </location>
</feature>
<keyword evidence="1" id="KW-0472">Membrane</keyword>
<protein>
    <recommendedName>
        <fullName evidence="4">Glycosyltransferase RgtA/B/C/D-like domain-containing protein</fullName>
    </recommendedName>
</protein>
<feature type="transmembrane region" description="Helical" evidence="1">
    <location>
        <begin position="386"/>
        <end position="407"/>
    </location>
</feature>
<evidence type="ECO:0000313" key="3">
    <source>
        <dbReference type="Proteomes" id="UP000034349"/>
    </source>
</evidence>
<dbReference type="EMBL" id="LBOK01000002">
    <property type="protein sequence ID" value="KKP37583.1"/>
    <property type="molecule type" value="Genomic_DNA"/>
</dbReference>